<dbReference type="AlphaFoldDB" id="A0A9P0HG64"/>
<protein>
    <recommendedName>
        <fullName evidence="3">Peptidase S1 domain-containing protein</fullName>
    </recommendedName>
</protein>
<proteinExistence type="inferred from homology"/>
<dbReference type="InterPro" id="IPR001254">
    <property type="entry name" value="Trypsin_dom"/>
</dbReference>
<dbReference type="SMART" id="SM00020">
    <property type="entry name" value="Tryp_SPc"/>
    <property type="match status" value="1"/>
</dbReference>
<accession>A0A9P0HG64</accession>
<feature type="domain" description="Peptidase S1" evidence="3">
    <location>
        <begin position="271"/>
        <end position="517"/>
    </location>
</feature>
<dbReference type="InterPro" id="IPR043504">
    <property type="entry name" value="Peptidase_S1_PA_chymotrypsin"/>
</dbReference>
<dbReference type="OrthoDB" id="8170759at2759"/>
<evidence type="ECO:0000313" key="4">
    <source>
        <dbReference type="EMBL" id="CAH1401242.1"/>
    </source>
</evidence>
<sequence length="526" mass="61001">METEYNQFPWHVAIYRKHKTSGYEYICGGSIIDSEIIITAAHCIFNDTTQSIDYTPMMVVTGKHYGAWDRQDERGRGQRLQVIKKNIRPTYRGLESLYQHDIALLALSDPIQFSDIVMPICIEYESLHMPTSEELGIFVGWGYNSDNVLSEVLQETRVQPVNYIDCRKRVERGTTFLITPDKFCTRTPDDESTLEKGDSGGGSVFKRSFGTGEKYYLYGVLSTSRHASNSSYLFTNISSHVPWINSTKLQLIDESKARRVCGIRTPINYTIPGGFIRSYMDYPWLATIYMKKNGKFFGIRCVGTIIHQRAIITSYWCIKDTRPHYKDVEFRVITGKHELYMNKKEKEDGHLDHNITKHHKHQNYVDWNSRTENDMVILIIEPGINFTKAVVPICMDWDRSYQIEEKVGMIASWDIDECHCQDLAKYRYLNITDCAEAFLNKEEYQTYVTSEKVCGRYHNGTRFLYGSDIGAGYFFFKNGSIQHYLQGIVSRGRPTDQDFLIFTNVELNLRWISDIVLSIYNTGSWY</sequence>
<dbReference type="InterPro" id="IPR001314">
    <property type="entry name" value="Peptidase_S1A"/>
</dbReference>
<dbReference type="InterPro" id="IPR018114">
    <property type="entry name" value="TRYPSIN_HIS"/>
</dbReference>
<organism evidence="4 5">
    <name type="scientific">Nezara viridula</name>
    <name type="common">Southern green stink bug</name>
    <name type="synonym">Cimex viridulus</name>
    <dbReference type="NCBI Taxonomy" id="85310"/>
    <lineage>
        <taxon>Eukaryota</taxon>
        <taxon>Metazoa</taxon>
        <taxon>Ecdysozoa</taxon>
        <taxon>Arthropoda</taxon>
        <taxon>Hexapoda</taxon>
        <taxon>Insecta</taxon>
        <taxon>Pterygota</taxon>
        <taxon>Neoptera</taxon>
        <taxon>Paraneoptera</taxon>
        <taxon>Hemiptera</taxon>
        <taxon>Heteroptera</taxon>
        <taxon>Panheteroptera</taxon>
        <taxon>Pentatomomorpha</taxon>
        <taxon>Pentatomoidea</taxon>
        <taxon>Pentatomidae</taxon>
        <taxon>Pentatominae</taxon>
        <taxon>Nezara</taxon>
    </lineage>
</organism>
<evidence type="ECO:0000256" key="1">
    <source>
        <dbReference type="ARBA" id="ARBA00023157"/>
    </source>
</evidence>
<feature type="domain" description="Peptidase S1" evidence="3">
    <location>
        <begin position="1"/>
        <end position="249"/>
    </location>
</feature>
<dbReference type="Gene3D" id="2.40.10.10">
    <property type="entry name" value="Trypsin-like serine proteases"/>
    <property type="match status" value="2"/>
</dbReference>
<evidence type="ECO:0000259" key="3">
    <source>
        <dbReference type="PROSITE" id="PS50240"/>
    </source>
</evidence>
<dbReference type="PRINTS" id="PR00722">
    <property type="entry name" value="CHYMOTRYPSIN"/>
</dbReference>
<evidence type="ECO:0000256" key="2">
    <source>
        <dbReference type="ARBA" id="ARBA00024195"/>
    </source>
</evidence>
<dbReference type="Proteomes" id="UP001152798">
    <property type="component" value="Chromosome 5"/>
</dbReference>
<dbReference type="PROSITE" id="PS00134">
    <property type="entry name" value="TRYPSIN_HIS"/>
    <property type="match status" value="1"/>
</dbReference>
<dbReference type="PROSITE" id="PS50240">
    <property type="entry name" value="TRYPSIN_DOM"/>
    <property type="match status" value="2"/>
</dbReference>
<dbReference type="EMBL" id="OV725081">
    <property type="protein sequence ID" value="CAH1401242.1"/>
    <property type="molecule type" value="Genomic_DNA"/>
</dbReference>
<dbReference type="Pfam" id="PF00089">
    <property type="entry name" value="Trypsin"/>
    <property type="match status" value="2"/>
</dbReference>
<dbReference type="CDD" id="cd00190">
    <property type="entry name" value="Tryp_SPc"/>
    <property type="match status" value="1"/>
</dbReference>
<keyword evidence="5" id="KW-1185">Reference proteome</keyword>
<gene>
    <name evidence="4" type="ORF">NEZAVI_LOCUS10307</name>
</gene>
<dbReference type="InterPro" id="IPR051487">
    <property type="entry name" value="Ser/Thr_Proteases_Immune/Dev"/>
</dbReference>
<keyword evidence="1" id="KW-1015">Disulfide bond</keyword>
<comment type="similarity">
    <text evidence="2">Belongs to the peptidase S1 family. CLIP subfamily.</text>
</comment>
<dbReference type="PANTHER" id="PTHR24256">
    <property type="entry name" value="TRYPTASE-RELATED"/>
    <property type="match status" value="1"/>
</dbReference>
<dbReference type="GO" id="GO:0004252">
    <property type="term" value="F:serine-type endopeptidase activity"/>
    <property type="evidence" value="ECO:0007669"/>
    <property type="project" value="InterPro"/>
</dbReference>
<dbReference type="SUPFAM" id="SSF50494">
    <property type="entry name" value="Trypsin-like serine proteases"/>
    <property type="match status" value="2"/>
</dbReference>
<dbReference type="GO" id="GO:0006508">
    <property type="term" value="P:proteolysis"/>
    <property type="evidence" value="ECO:0007669"/>
    <property type="project" value="InterPro"/>
</dbReference>
<reference evidence="4" key="1">
    <citation type="submission" date="2022-01" db="EMBL/GenBank/DDBJ databases">
        <authorList>
            <person name="King R."/>
        </authorList>
    </citation>
    <scope>NUCLEOTIDE SEQUENCE</scope>
</reference>
<name>A0A9P0HG64_NEZVI</name>
<dbReference type="InterPro" id="IPR009003">
    <property type="entry name" value="Peptidase_S1_PA"/>
</dbReference>
<evidence type="ECO:0000313" key="5">
    <source>
        <dbReference type="Proteomes" id="UP001152798"/>
    </source>
</evidence>
<dbReference type="FunFam" id="2.40.10.10:FF:000068">
    <property type="entry name" value="transmembrane protease serine 2"/>
    <property type="match status" value="1"/>
</dbReference>